<gene>
    <name evidence="2" type="ORF">OUZ56_005470</name>
</gene>
<evidence type="ECO:0000313" key="3">
    <source>
        <dbReference type="Proteomes" id="UP001234178"/>
    </source>
</evidence>
<evidence type="ECO:0000313" key="2">
    <source>
        <dbReference type="EMBL" id="KAK4003715.1"/>
    </source>
</evidence>
<dbReference type="InterPro" id="IPR012337">
    <property type="entry name" value="RNaseH-like_sf"/>
</dbReference>
<dbReference type="SUPFAM" id="SSF53098">
    <property type="entry name" value="Ribonuclease H-like"/>
    <property type="match status" value="1"/>
</dbReference>
<dbReference type="InterPro" id="IPR008906">
    <property type="entry name" value="HATC_C_dom"/>
</dbReference>
<organism evidence="2 3">
    <name type="scientific">Daphnia magna</name>
    <dbReference type="NCBI Taxonomy" id="35525"/>
    <lineage>
        <taxon>Eukaryota</taxon>
        <taxon>Metazoa</taxon>
        <taxon>Ecdysozoa</taxon>
        <taxon>Arthropoda</taxon>
        <taxon>Crustacea</taxon>
        <taxon>Branchiopoda</taxon>
        <taxon>Diplostraca</taxon>
        <taxon>Cladocera</taxon>
        <taxon>Anomopoda</taxon>
        <taxon>Daphniidae</taxon>
        <taxon>Daphnia</taxon>
    </lineage>
</organism>
<dbReference type="Pfam" id="PF05699">
    <property type="entry name" value="Dimer_Tnp_hAT"/>
    <property type="match status" value="1"/>
</dbReference>
<accession>A0ABQ9YTD4</accession>
<feature type="domain" description="HAT C-terminal dimerisation" evidence="1">
    <location>
        <begin position="7"/>
        <end position="58"/>
    </location>
</feature>
<comment type="caution">
    <text evidence="2">The sequence shown here is derived from an EMBL/GenBank/DDBJ whole genome shotgun (WGS) entry which is preliminary data.</text>
</comment>
<name>A0ABQ9YTD4_9CRUS</name>
<reference evidence="2 3" key="1">
    <citation type="journal article" date="2023" name="Nucleic Acids Res.">
        <title>The hologenome of Daphnia magna reveals possible DNA methylation and microbiome-mediated evolution of the host genome.</title>
        <authorList>
            <person name="Chaturvedi A."/>
            <person name="Li X."/>
            <person name="Dhandapani V."/>
            <person name="Marshall H."/>
            <person name="Kissane S."/>
            <person name="Cuenca-Cambronero M."/>
            <person name="Asole G."/>
            <person name="Calvet F."/>
            <person name="Ruiz-Romero M."/>
            <person name="Marangio P."/>
            <person name="Guigo R."/>
            <person name="Rago D."/>
            <person name="Mirbahai L."/>
            <person name="Eastwood N."/>
            <person name="Colbourne J.K."/>
            <person name="Zhou J."/>
            <person name="Mallon E."/>
            <person name="Orsini L."/>
        </authorList>
    </citation>
    <scope>NUCLEOTIDE SEQUENCE [LARGE SCALE GENOMIC DNA]</scope>
    <source>
        <strain evidence="2">LRV0_1</strain>
    </source>
</reference>
<dbReference type="Proteomes" id="UP001234178">
    <property type="component" value="Unassembled WGS sequence"/>
</dbReference>
<protein>
    <recommendedName>
        <fullName evidence="1">HAT C-terminal dimerisation domain-containing protein</fullName>
    </recommendedName>
</protein>
<sequence>MPIINANHQCPLLSRVTSDSLSVAASSGSIECSFSTATDILTAKRNRTKPDLFGNLICYCYVYFIN</sequence>
<keyword evidence="3" id="KW-1185">Reference proteome</keyword>
<proteinExistence type="predicted"/>
<evidence type="ECO:0000259" key="1">
    <source>
        <dbReference type="Pfam" id="PF05699"/>
    </source>
</evidence>
<dbReference type="EMBL" id="JAOYFB010000001">
    <property type="protein sequence ID" value="KAK4003715.1"/>
    <property type="molecule type" value="Genomic_DNA"/>
</dbReference>